<comment type="caution">
    <text evidence="1">The sequence shown here is derived from an EMBL/GenBank/DDBJ whole genome shotgun (WGS) entry which is preliminary data.</text>
</comment>
<dbReference type="GO" id="GO:0004497">
    <property type="term" value="F:monooxygenase activity"/>
    <property type="evidence" value="ECO:0007669"/>
    <property type="project" value="UniProtKB-KW"/>
</dbReference>
<sequence>MIAREWKAKCPKKHEEGFISYLYETGVKDTSATKGFIGAQIFNRDTDSGNEVEITLITYWEDLECIKAFSGESIDIAKLYPEDEQYELKPDDYVLHYKVRENSWV</sequence>
<proteinExistence type="predicted"/>
<protein>
    <submittedName>
        <fullName evidence="1">Antibiotic biosynthesis monooxygenase</fullName>
    </submittedName>
</protein>
<evidence type="ECO:0000313" key="2">
    <source>
        <dbReference type="Proteomes" id="UP000604161"/>
    </source>
</evidence>
<dbReference type="InterPro" id="IPR011008">
    <property type="entry name" value="Dimeric_a/b-barrel"/>
</dbReference>
<organism evidence="1 2">
    <name type="scientific">Marinomonas colpomeniae</name>
    <dbReference type="NCBI Taxonomy" id="2774408"/>
    <lineage>
        <taxon>Bacteria</taxon>
        <taxon>Pseudomonadati</taxon>
        <taxon>Pseudomonadota</taxon>
        <taxon>Gammaproteobacteria</taxon>
        <taxon>Oceanospirillales</taxon>
        <taxon>Oceanospirillaceae</taxon>
        <taxon>Marinomonas</taxon>
    </lineage>
</organism>
<reference evidence="1 2" key="1">
    <citation type="submission" date="2020-09" db="EMBL/GenBank/DDBJ databases">
        <title>Marinomonas sp. nov., isolated from the cysticercosis algae of Qingdao, China.</title>
        <authorList>
            <person name="Sun X."/>
        </authorList>
    </citation>
    <scope>NUCLEOTIDE SEQUENCE [LARGE SCALE GENOMIC DNA]</scope>
    <source>
        <strain evidence="1 2">SM2066</strain>
    </source>
</reference>
<accession>A0ABR8P0S9</accession>
<dbReference type="RefSeq" id="WP_191594754.1">
    <property type="nucleotide sequence ID" value="NZ_JACYFC010000003.1"/>
</dbReference>
<name>A0ABR8P0S9_9GAMM</name>
<dbReference type="Proteomes" id="UP000604161">
    <property type="component" value="Unassembled WGS sequence"/>
</dbReference>
<dbReference type="EMBL" id="JACYFC010000003">
    <property type="protein sequence ID" value="MBD5771369.1"/>
    <property type="molecule type" value="Genomic_DNA"/>
</dbReference>
<keyword evidence="2" id="KW-1185">Reference proteome</keyword>
<keyword evidence="1" id="KW-0503">Monooxygenase</keyword>
<evidence type="ECO:0000313" key="1">
    <source>
        <dbReference type="EMBL" id="MBD5771369.1"/>
    </source>
</evidence>
<dbReference type="SUPFAM" id="SSF54909">
    <property type="entry name" value="Dimeric alpha+beta barrel"/>
    <property type="match status" value="1"/>
</dbReference>
<keyword evidence="1" id="KW-0560">Oxidoreductase</keyword>
<gene>
    <name evidence="1" type="ORF">IF202_09935</name>
</gene>